<feature type="compositionally biased region" description="Acidic residues" evidence="1">
    <location>
        <begin position="127"/>
        <end position="139"/>
    </location>
</feature>
<dbReference type="Proteomes" id="UP000295063">
    <property type="component" value="Unassembled WGS sequence"/>
</dbReference>
<protein>
    <submittedName>
        <fullName evidence="3">Uncharacterized protein DUF4342</fullName>
    </submittedName>
</protein>
<dbReference type="AlphaFoldDB" id="A0A4R1PX79"/>
<evidence type="ECO:0000313" key="4">
    <source>
        <dbReference type="Proteomes" id="UP000295063"/>
    </source>
</evidence>
<organism evidence="3 4">
    <name type="scientific">Anaerospora hongkongensis</name>
    <dbReference type="NCBI Taxonomy" id="244830"/>
    <lineage>
        <taxon>Bacteria</taxon>
        <taxon>Bacillati</taxon>
        <taxon>Bacillota</taxon>
        <taxon>Negativicutes</taxon>
        <taxon>Selenomonadales</taxon>
        <taxon>Sporomusaceae</taxon>
        <taxon>Anaerospora</taxon>
    </lineage>
</organism>
<dbReference type="Gene3D" id="1.10.8.10">
    <property type="entry name" value="DNA helicase RuvA subunit, C-terminal domain"/>
    <property type="match status" value="1"/>
</dbReference>
<accession>A0A4R1PX79</accession>
<gene>
    <name evidence="3" type="ORF">EV210_11413</name>
</gene>
<feature type="domain" description="DUF4342" evidence="2">
    <location>
        <begin position="47"/>
        <end position="122"/>
    </location>
</feature>
<dbReference type="InterPro" id="IPR025642">
    <property type="entry name" value="DUF4342"/>
</dbReference>
<evidence type="ECO:0000259" key="2">
    <source>
        <dbReference type="Pfam" id="PF14242"/>
    </source>
</evidence>
<keyword evidence="4" id="KW-1185">Reference proteome</keyword>
<evidence type="ECO:0000313" key="3">
    <source>
        <dbReference type="EMBL" id="TCL35001.1"/>
    </source>
</evidence>
<reference evidence="3 4" key="1">
    <citation type="submission" date="2019-03" db="EMBL/GenBank/DDBJ databases">
        <title>Genomic Encyclopedia of Type Strains, Phase IV (KMG-IV): sequencing the most valuable type-strain genomes for metagenomic binning, comparative biology and taxonomic classification.</title>
        <authorList>
            <person name="Goeker M."/>
        </authorList>
    </citation>
    <scope>NUCLEOTIDE SEQUENCE [LARGE SCALE GENOMIC DNA]</scope>
    <source>
        <strain evidence="3 4">DSM 15969</strain>
    </source>
</reference>
<proteinExistence type="predicted"/>
<dbReference type="InterPro" id="IPR009060">
    <property type="entry name" value="UBA-like_sf"/>
</dbReference>
<sequence>MEEITLEKIDIIRDRTGISYREAQEALERNQGNIISTLIDLENTKETSWTEEFSVRSGEVIDKVKELIHEGNVTKVRVKHDGRTLVDIPVTLGTIGAVVLPQLAALGVLVAVFKRCTIEVVRSEEPAENEVEKEEFNEEEPIRDRRNDII</sequence>
<feature type="compositionally biased region" description="Basic and acidic residues" evidence="1">
    <location>
        <begin position="140"/>
        <end position="150"/>
    </location>
</feature>
<dbReference type="OrthoDB" id="129626at2"/>
<dbReference type="Pfam" id="PF14242">
    <property type="entry name" value="DUF4342"/>
    <property type="match status" value="1"/>
</dbReference>
<name>A0A4R1PX79_9FIRM</name>
<dbReference type="CDD" id="cd14360">
    <property type="entry name" value="UBA_NAC_like_bac"/>
    <property type="match status" value="1"/>
</dbReference>
<comment type="caution">
    <text evidence="3">The sequence shown here is derived from an EMBL/GenBank/DDBJ whole genome shotgun (WGS) entry which is preliminary data.</text>
</comment>
<evidence type="ECO:0000256" key="1">
    <source>
        <dbReference type="SAM" id="MobiDB-lite"/>
    </source>
</evidence>
<feature type="region of interest" description="Disordered" evidence="1">
    <location>
        <begin position="127"/>
        <end position="150"/>
    </location>
</feature>
<dbReference type="EMBL" id="SLUI01000014">
    <property type="protein sequence ID" value="TCL35001.1"/>
    <property type="molecule type" value="Genomic_DNA"/>
</dbReference>
<dbReference type="RefSeq" id="WP_132082719.1">
    <property type="nucleotide sequence ID" value="NZ_DAIMLW010000181.1"/>
</dbReference>
<dbReference type="SUPFAM" id="SSF46934">
    <property type="entry name" value="UBA-like"/>
    <property type="match status" value="1"/>
</dbReference>